<evidence type="ECO:0000313" key="4">
    <source>
        <dbReference type="Proteomes" id="UP000807469"/>
    </source>
</evidence>
<protein>
    <submittedName>
        <fullName evidence="3">Cysteine proteinase</fullName>
    </submittedName>
</protein>
<dbReference type="Gene3D" id="3.90.70.80">
    <property type="match status" value="1"/>
</dbReference>
<dbReference type="SUPFAM" id="SSF54001">
    <property type="entry name" value="Cysteine proteinases"/>
    <property type="match status" value="1"/>
</dbReference>
<proteinExistence type="predicted"/>
<dbReference type="Pfam" id="PF02338">
    <property type="entry name" value="OTU"/>
    <property type="match status" value="1"/>
</dbReference>
<dbReference type="GO" id="GO:0004843">
    <property type="term" value="F:cysteine-type deubiquitinase activity"/>
    <property type="evidence" value="ECO:0007669"/>
    <property type="project" value="TreeGrafter"/>
</dbReference>
<evidence type="ECO:0000259" key="2">
    <source>
        <dbReference type="PROSITE" id="PS50802"/>
    </source>
</evidence>
<feature type="region of interest" description="Disordered" evidence="1">
    <location>
        <begin position="1"/>
        <end position="25"/>
    </location>
</feature>
<comment type="caution">
    <text evidence="3">The sequence shown here is derived from an EMBL/GenBank/DDBJ whole genome shotgun (WGS) entry which is preliminary data.</text>
</comment>
<dbReference type="CDD" id="cd22748">
    <property type="entry name" value="OTU_OTUD6-like"/>
    <property type="match status" value="1"/>
</dbReference>
<dbReference type="AlphaFoldDB" id="A0A9P5Z2D0"/>
<reference evidence="3" key="1">
    <citation type="submission" date="2020-11" db="EMBL/GenBank/DDBJ databases">
        <authorList>
            <consortium name="DOE Joint Genome Institute"/>
            <person name="Ahrendt S."/>
            <person name="Riley R."/>
            <person name="Andreopoulos W."/>
            <person name="Labutti K."/>
            <person name="Pangilinan J."/>
            <person name="Ruiz-Duenas F.J."/>
            <person name="Barrasa J.M."/>
            <person name="Sanchez-Garcia M."/>
            <person name="Camarero S."/>
            <person name="Miyauchi S."/>
            <person name="Serrano A."/>
            <person name="Linde D."/>
            <person name="Babiker R."/>
            <person name="Drula E."/>
            <person name="Ayuso-Fernandez I."/>
            <person name="Pacheco R."/>
            <person name="Padilla G."/>
            <person name="Ferreira P."/>
            <person name="Barriuso J."/>
            <person name="Kellner H."/>
            <person name="Castanera R."/>
            <person name="Alfaro M."/>
            <person name="Ramirez L."/>
            <person name="Pisabarro A.G."/>
            <person name="Kuo A."/>
            <person name="Tritt A."/>
            <person name="Lipzen A."/>
            <person name="He G."/>
            <person name="Yan M."/>
            <person name="Ng V."/>
            <person name="Cullen D."/>
            <person name="Martin F."/>
            <person name="Rosso M.-N."/>
            <person name="Henrissat B."/>
            <person name="Hibbett D."/>
            <person name="Martinez A.T."/>
            <person name="Grigoriev I.V."/>
        </authorList>
    </citation>
    <scope>NUCLEOTIDE SEQUENCE</scope>
    <source>
        <strain evidence="3">CIRM-BRFM 674</strain>
    </source>
</reference>
<keyword evidence="4" id="KW-1185">Reference proteome</keyword>
<dbReference type="PANTHER" id="PTHR12419">
    <property type="entry name" value="OTU DOMAIN CONTAINING PROTEIN"/>
    <property type="match status" value="1"/>
</dbReference>
<dbReference type="InterPro" id="IPR050704">
    <property type="entry name" value="Peptidase_C85-like"/>
</dbReference>
<dbReference type="Proteomes" id="UP000807469">
    <property type="component" value="Unassembled WGS sequence"/>
</dbReference>
<dbReference type="EMBL" id="MU155200">
    <property type="protein sequence ID" value="KAF9480123.1"/>
    <property type="molecule type" value="Genomic_DNA"/>
</dbReference>
<dbReference type="OrthoDB" id="415023at2759"/>
<accession>A0A9P5Z2D0</accession>
<feature type="compositionally biased region" description="Basic residues" evidence="1">
    <location>
        <begin position="1"/>
        <end position="11"/>
    </location>
</feature>
<evidence type="ECO:0000256" key="1">
    <source>
        <dbReference type="SAM" id="MobiDB-lite"/>
    </source>
</evidence>
<dbReference type="PROSITE" id="PS50802">
    <property type="entry name" value="OTU"/>
    <property type="match status" value="1"/>
</dbReference>
<gene>
    <name evidence="3" type="ORF">BDN70DRAFT_857362</name>
</gene>
<name>A0A9P5Z2D0_9AGAR</name>
<dbReference type="GO" id="GO:0016579">
    <property type="term" value="P:protein deubiquitination"/>
    <property type="evidence" value="ECO:0007669"/>
    <property type="project" value="TreeGrafter"/>
</dbReference>
<feature type="domain" description="OTU" evidence="2">
    <location>
        <begin position="121"/>
        <end position="276"/>
    </location>
</feature>
<dbReference type="PANTHER" id="PTHR12419:SF10">
    <property type="entry name" value="DEUBIQUITINASE OTUD6B"/>
    <property type="match status" value="1"/>
</dbReference>
<organism evidence="3 4">
    <name type="scientific">Pholiota conissans</name>
    <dbReference type="NCBI Taxonomy" id="109636"/>
    <lineage>
        <taxon>Eukaryota</taxon>
        <taxon>Fungi</taxon>
        <taxon>Dikarya</taxon>
        <taxon>Basidiomycota</taxon>
        <taxon>Agaricomycotina</taxon>
        <taxon>Agaricomycetes</taxon>
        <taxon>Agaricomycetidae</taxon>
        <taxon>Agaricales</taxon>
        <taxon>Agaricineae</taxon>
        <taxon>Strophariaceae</taxon>
        <taxon>Pholiota</taxon>
    </lineage>
</organism>
<evidence type="ECO:0000313" key="3">
    <source>
        <dbReference type="EMBL" id="KAF9480123.1"/>
    </source>
</evidence>
<dbReference type="InterPro" id="IPR038765">
    <property type="entry name" value="Papain-like_cys_pep_sf"/>
</dbReference>
<sequence length="279" mass="30699">MGKRNKPKKAPHQITLPEPTMNQDDDDLMNELLAQLDSNDTTVQTESAHLLNDMDLNNLATKMEASEKKDAKSRFKARQARKAALLAQSYAPDDPALQARLEQEAKEEYAAIQKVCTELGLEIHEINPDGHCLFSAVAHQLALLAEIPASQATYAHIRAAAANFIQSHPDDFLPFLPAVGGEDAEGALDAGFMTPEQFDSYCKMVRETAVWGGEPEIVALSRAFNIPIHVVQGGHPSIVVHRPSGTQGDATERAVRISYHRRLYGLGEHYNSLRPTRAT</sequence>
<dbReference type="InterPro" id="IPR003323">
    <property type="entry name" value="OTU_dom"/>
</dbReference>